<organism evidence="1">
    <name type="scientific">marine sediment metagenome</name>
    <dbReference type="NCBI Taxonomy" id="412755"/>
    <lineage>
        <taxon>unclassified sequences</taxon>
        <taxon>metagenomes</taxon>
        <taxon>ecological metagenomes</taxon>
    </lineage>
</organism>
<proteinExistence type="predicted"/>
<gene>
    <name evidence="1" type="ORF">LCGC14_1887790</name>
</gene>
<protein>
    <submittedName>
        <fullName evidence="1">Uncharacterized protein</fullName>
    </submittedName>
</protein>
<name>A0A0F9GNN3_9ZZZZ</name>
<evidence type="ECO:0000313" key="1">
    <source>
        <dbReference type="EMBL" id="KKL92131.1"/>
    </source>
</evidence>
<feature type="non-terminal residue" evidence="1">
    <location>
        <position position="44"/>
    </location>
</feature>
<accession>A0A0F9GNN3</accession>
<comment type="caution">
    <text evidence="1">The sequence shown here is derived from an EMBL/GenBank/DDBJ whole genome shotgun (WGS) entry which is preliminary data.</text>
</comment>
<reference evidence="1" key="1">
    <citation type="journal article" date="2015" name="Nature">
        <title>Complex archaea that bridge the gap between prokaryotes and eukaryotes.</title>
        <authorList>
            <person name="Spang A."/>
            <person name="Saw J.H."/>
            <person name="Jorgensen S.L."/>
            <person name="Zaremba-Niedzwiedzka K."/>
            <person name="Martijn J."/>
            <person name="Lind A.E."/>
            <person name="van Eijk R."/>
            <person name="Schleper C."/>
            <person name="Guy L."/>
            <person name="Ettema T.J."/>
        </authorList>
    </citation>
    <scope>NUCLEOTIDE SEQUENCE</scope>
</reference>
<sequence length="44" mass="4652">MTNGVVGQTPTAYGSGATPPLRLSKRAELLSAPWLWQLAAEGRV</sequence>
<dbReference type="AlphaFoldDB" id="A0A0F9GNN3"/>
<dbReference type="EMBL" id="LAZR01019549">
    <property type="protein sequence ID" value="KKL92131.1"/>
    <property type="molecule type" value="Genomic_DNA"/>
</dbReference>